<dbReference type="CDD" id="cd04301">
    <property type="entry name" value="NAT_SF"/>
    <property type="match status" value="1"/>
</dbReference>
<reference evidence="5" key="1">
    <citation type="submission" date="2017-06" db="EMBL/GenBank/DDBJ databases">
        <title>Whole genome sequence of Laribacter hongkongensis LHGZ1.</title>
        <authorList>
            <person name="Chen D."/>
            <person name="Wu H."/>
            <person name="Chen J."/>
        </authorList>
    </citation>
    <scope>NUCLEOTIDE SEQUENCE [LARGE SCALE GENOMIC DNA]</scope>
    <source>
        <strain evidence="5">LHGZ1</strain>
    </source>
</reference>
<dbReference type="InterPro" id="IPR050832">
    <property type="entry name" value="Bact_Acetyltransf"/>
</dbReference>
<keyword evidence="2" id="KW-0012">Acyltransferase</keyword>
<dbReference type="SUPFAM" id="SSF55729">
    <property type="entry name" value="Acyl-CoA N-acyltransferases (Nat)"/>
    <property type="match status" value="1"/>
</dbReference>
<dbReference type="GO" id="GO:0016747">
    <property type="term" value="F:acyltransferase activity, transferring groups other than amino-acyl groups"/>
    <property type="evidence" value="ECO:0007669"/>
    <property type="project" value="InterPro"/>
</dbReference>
<dbReference type="Gene3D" id="3.40.630.30">
    <property type="match status" value="1"/>
</dbReference>
<accession>A0A248LE05</accession>
<gene>
    <name evidence="4" type="ORF">LHGZ1_0021</name>
</gene>
<dbReference type="EMBL" id="CP022115">
    <property type="protein sequence ID" value="ASJ22852.1"/>
    <property type="molecule type" value="Genomic_DNA"/>
</dbReference>
<dbReference type="Proteomes" id="UP000197424">
    <property type="component" value="Chromosome"/>
</dbReference>
<dbReference type="RefSeq" id="WP_088859771.1">
    <property type="nucleotide sequence ID" value="NZ_CP022115.1"/>
</dbReference>
<dbReference type="PANTHER" id="PTHR43877:SF2">
    <property type="entry name" value="AMINOALKYLPHOSPHONATE N-ACETYLTRANSFERASE-RELATED"/>
    <property type="match status" value="1"/>
</dbReference>
<protein>
    <submittedName>
        <fullName evidence="4">GNAT family acetyltransferase</fullName>
    </submittedName>
</protein>
<keyword evidence="1 4" id="KW-0808">Transferase</keyword>
<dbReference type="InterPro" id="IPR016181">
    <property type="entry name" value="Acyl_CoA_acyltransferase"/>
</dbReference>
<dbReference type="InterPro" id="IPR000182">
    <property type="entry name" value="GNAT_dom"/>
</dbReference>
<organism evidence="4 5">
    <name type="scientific">Laribacter hongkongensis</name>
    <dbReference type="NCBI Taxonomy" id="168471"/>
    <lineage>
        <taxon>Bacteria</taxon>
        <taxon>Pseudomonadati</taxon>
        <taxon>Pseudomonadota</taxon>
        <taxon>Betaproteobacteria</taxon>
        <taxon>Neisseriales</taxon>
        <taxon>Aquaspirillaceae</taxon>
        <taxon>Laribacter</taxon>
    </lineage>
</organism>
<evidence type="ECO:0000313" key="5">
    <source>
        <dbReference type="Proteomes" id="UP000197424"/>
    </source>
</evidence>
<dbReference type="Pfam" id="PF00583">
    <property type="entry name" value="Acetyltransf_1"/>
    <property type="match status" value="1"/>
</dbReference>
<dbReference type="OrthoDB" id="9799601at2"/>
<feature type="domain" description="N-acetyltransferase" evidence="3">
    <location>
        <begin position="10"/>
        <end position="165"/>
    </location>
</feature>
<evidence type="ECO:0000256" key="1">
    <source>
        <dbReference type="ARBA" id="ARBA00022679"/>
    </source>
</evidence>
<proteinExistence type="predicted"/>
<evidence type="ECO:0000256" key="2">
    <source>
        <dbReference type="ARBA" id="ARBA00023315"/>
    </source>
</evidence>
<evidence type="ECO:0000313" key="4">
    <source>
        <dbReference type="EMBL" id="ASJ22852.1"/>
    </source>
</evidence>
<dbReference type="AlphaFoldDB" id="A0A248LE05"/>
<name>A0A248LE05_9NEIS</name>
<dbReference type="PROSITE" id="PS51186">
    <property type="entry name" value="GNAT"/>
    <property type="match status" value="1"/>
</dbReference>
<evidence type="ECO:0000259" key="3">
    <source>
        <dbReference type="PROSITE" id="PS51186"/>
    </source>
</evidence>
<sequence>MKSTCLTDGVTVRLADLQQPADGRTVAGLIDAYARDPMGGGTGLTAEVRQALPGQLARHPTAFALLAEADGQPVGVAVCVLGLSTFKAQPTVNLHDLAILPAARGRGIGRLLLDGVAAEARRRGACKVTLEVRPDNHVARALYDSAGFDLSSLGGQAYLMMEKLL</sequence>
<dbReference type="PANTHER" id="PTHR43877">
    <property type="entry name" value="AMINOALKYLPHOSPHONATE N-ACETYLTRANSFERASE-RELATED-RELATED"/>
    <property type="match status" value="1"/>
</dbReference>